<comment type="caution">
    <text evidence="1">The sequence shown here is derived from an EMBL/GenBank/DDBJ whole genome shotgun (WGS) entry which is preliminary data.</text>
</comment>
<dbReference type="EMBL" id="JBHUEE010000001">
    <property type="protein sequence ID" value="MFD1716346.1"/>
    <property type="molecule type" value="Genomic_DNA"/>
</dbReference>
<reference evidence="2" key="1">
    <citation type="journal article" date="2019" name="Int. J. Syst. Evol. Microbiol.">
        <title>The Global Catalogue of Microorganisms (GCM) 10K type strain sequencing project: providing services to taxonomists for standard genome sequencing and annotation.</title>
        <authorList>
            <consortium name="The Broad Institute Genomics Platform"/>
            <consortium name="The Broad Institute Genome Sequencing Center for Infectious Disease"/>
            <person name="Wu L."/>
            <person name="Ma J."/>
        </authorList>
    </citation>
    <scope>NUCLEOTIDE SEQUENCE [LARGE SCALE GENOMIC DNA]</scope>
    <source>
        <strain evidence="2">JCM 17130</strain>
    </source>
</reference>
<evidence type="ECO:0000313" key="1">
    <source>
        <dbReference type="EMBL" id="MFD1716346.1"/>
    </source>
</evidence>
<gene>
    <name evidence="1" type="ORF">ACFSE6_00740</name>
</gene>
<organism evidence="1 2">
    <name type="scientific">Georgenia deserti</name>
    <dbReference type="NCBI Taxonomy" id="2093781"/>
    <lineage>
        <taxon>Bacteria</taxon>
        <taxon>Bacillati</taxon>
        <taxon>Actinomycetota</taxon>
        <taxon>Actinomycetes</taxon>
        <taxon>Micrococcales</taxon>
        <taxon>Bogoriellaceae</taxon>
        <taxon>Georgenia</taxon>
    </lineage>
</organism>
<sequence>MKRSGRSKERRDEYAARRVVESALGVAVTRFEDGTQNGQIDAIVQWPDRPAAALEIVADHDTAFMKQWAAASKREHKVKIPSLRKTWAAHLGRKAQLKDVERHLKQFVPVVENDPEAMSAPDVAEMHDRLHILSLSPSASSDKGGEIRLYIEGWSGIAADTSMADYVERILAEHPDVPAKLKRHPAAEKHAFIWATIGSDYGITFALERRPDAPLPKKSPELPDGVTHVWVVGSATSQGAVSWWPDRGWWRPQWSWSAIENEASS</sequence>
<protein>
    <recommendedName>
        <fullName evidence="3">DUF3322 domain-containing protein</fullName>
    </recommendedName>
</protein>
<dbReference type="RefSeq" id="WP_388001792.1">
    <property type="nucleotide sequence ID" value="NZ_JBHUEE010000001.1"/>
</dbReference>
<accession>A0ABW4KYF7</accession>
<name>A0ABW4KYF7_9MICO</name>
<dbReference type="Proteomes" id="UP001597277">
    <property type="component" value="Unassembled WGS sequence"/>
</dbReference>
<evidence type="ECO:0008006" key="3">
    <source>
        <dbReference type="Google" id="ProtNLM"/>
    </source>
</evidence>
<keyword evidence="2" id="KW-1185">Reference proteome</keyword>
<evidence type="ECO:0000313" key="2">
    <source>
        <dbReference type="Proteomes" id="UP001597277"/>
    </source>
</evidence>
<proteinExistence type="predicted"/>